<sequence>MVFGRACTAKFLLKLQHGTPASSQRVYCEAAERPDDSDSRTLLVDVHLIVNITHLSQVAVDYSNRFSESFQSQA</sequence>
<name>A0ABD0MCB3_9CAEN</name>
<accession>A0ABD0MCB3</accession>
<keyword evidence="2" id="KW-1185">Reference proteome</keyword>
<evidence type="ECO:0000313" key="2">
    <source>
        <dbReference type="Proteomes" id="UP001519460"/>
    </source>
</evidence>
<dbReference type="EMBL" id="JACVVK020000001">
    <property type="protein sequence ID" value="KAK7508734.1"/>
    <property type="molecule type" value="Genomic_DNA"/>
</dbReference>
<protein>
    <submittedName>
        <fullName evidence="1">Uncharacterized protein</fullName>
    </submittedName>
</protein>
<evidence type="ECO:0000313" key="1">
    <source>
        <dbReference type="EMBL" id="KAK7508734.1"/>
    </source>
</evidence>
<organism evidence="1 2">
    <name type="scientific">Batillaria attramentaria</name>
    <dbReference type="NCBI Taxonomy" id="370345"/>
    <lineage>
        <taxon>Eukaryota</taxon>
        <taxon>Metazoa</taxon>
        <taxon>Spiralia</taxon>
        <taxon>Lophotrochozoa</taxon>
        <taxon>Mollusca</taxon>
        <taxon>Gastropoda</taxon>
        <taxon>Caenogastropoda</taxon>
        <taxon>Sorbeoconcha</taxon>
        <taxon>Cerithioidea</taxon>
        <taxon>Batillariidae</taxon>
        <taxon>Batillaria</taxon>
    </lineage>
</organism>
<reference evidence="1 2" key="1">
    <citation type="journal article" date="2023" name="Sci. Data">
        <title>Genome assembly of the Korean intertidal mud-creeper Batillaria attramentaria.</title>
        <authorList>
            <person name="Patra A.K."/>
            <person name="Ho P.T."/>
            <person name="Jun S."/>
            <person name="Lee S.J."/>
            <person name="Kim Y."/>
            <person name="Won Y.J."/>
        </authorList>
    </citation>
    <scope>NUCLEOTIDE SEQUENCE [LARGE SCALE GENOMIC DNA]</scope>
    <source>
        <strain evidence="1">Wonlab-2016</strain>
    </source>
</reference>
<proteinExistence type="predicted"/>
<feature type="non-terminal residue" evidence="1">
    <location>
        <position position="74"/>
    </location>
</feature>
<dbReference type="Proteomes" id="UP001519460">
    <property type="component" value="Unassembled WGS sequence"/>
</dbReference>
<dbReference type="AlphaFoldDB" id="A0ABD0MCB3"/>
<comment type="caution">
    <text evidence="1">The sequence shown here is derived from an EMBL/GenBank/DDBJ whole genome shotgun (WGS) entry which is preliminary data.</text>
</comment>
<gene>
    <name evidence="1" type="ORF">BaRGS_00000300</name>
</gene>